<evidence type="ECO:0000256" key="1">
    <source>
        <dbReference type="ARBA" id="ARBA00010107"/>
    </source>
</evidence>
<evidence type="ECO:0000313" key="10">
    <source>
        <dbReference type="Proteomes" id="UP001516464"/>
    </source>
</evidence>
<evidence type="ECO:0000256" key="7">
    <source>
        <dbReference type="RuleBase" id="RU361211"/>
    </source>
</evidence>
<name>A0ABQ7HXC6_9MICR</name>
<keyword evidence="7" id="KW-0539">Nucleus</keyword>
<comment type="similarity">
    <text evidence="1 7">Belongs to the MYST (SAS/MOZ) family.</text>
</comment>
<dbReference type="Proteomes" id="UP001516464">
    <property type="component" value="Unassembled WGS sequence"/>
</dbReference>
<comment type="caution">
    <text evidence="9">The sequence shown here is derived from an EMBL/GenBank/DDBJ whole genome shotgun (WGS) entry which is preliminary data.</text>
</comment>
<comment type="catalytic activity">
    <reaction evidence="7">
        <text>L-lysyl-[protein] + acetyl-CoA = N(6)-acetyl-L-lysyl-[protein] + CoA + H(+)</text>
        <dbReference type="Rhea" id="RHEA:45948"/>
        <dbReference type="Rhea" id="RHEA-COMP:9752"/>
        <dbReference type="Rhea" id="RHEA-COMP:10731"/>
        <dbReference type="ChEBI" id="CHEBI:15378"/>
        <dbReference type="ChEBI" id="CHEBI:29969"/>
        <dbReference type="ChEBI" id="CHEBI:57287"/>
        <dbReference type="ChEBI" id="CHEBI:57288"/>
        <dbReference type="ChEBI" id="CHEBI:61930"/>
        <dbReference type="EC" id="2.3.1.48"/>
    </reaction>
</comment>
<dbReference type="PANTHER" id="PTHR10615:SF161">
    <property type="entry name" value="HISTONE ACETYLTRANSFERASE KAT7"/>
    <property type="match status" value="1"/>
</dbReference>
<evidence type="ECO:0000313" key="9">
    <source>
        <dbReference type="EMBL" id="KAF7682781.1"/>
    </source>
</evidence>
<keyword evidence="6" id="KW-0007">Acetylation</keyword>
<keyword evidence="4" id="KW-0863">Zinc-finger</keyword>
<gene>
    <name evidence="9" type="primary">mst2</name>
    <name evidence="9" type="ORF">TCON_2002</name>
</gene>
<dbReference type="Gene3D" id="3.40.630.30">
    <property type="match status" value="1"/>
</dbReference>
<dbReference type="EMBL" id="SBIQ01000181">
    <property type="protein sequence ID" value="KAF7682781.1"/>
    <property type="molecule type" value="Genomic_DNA"/>
</dbReference>
<dbReference type="InterPro" id="IPR050603">
    <property type="entry name" value="MYST_HAT"/>
</dbReference>
<keyword evidence="4" id="KW-0479">Metal-binding</keyword>
<keyword evidence="5" id="KW-0862">Zinc</keyword>
<proteinExistence type="inferred from homology"/>
<organism evidence="9 10">
    <name type="scientific">Astathelohania contejeani</name>
    <dbReference type="NCBI Taxonomy" id="164912"/>
    <lineage>
        <taxon>Eukaryota</taxon>
        <taxon>Fungi</taxon>
        <taxon>Fungi incertae sedis</taxon>
        <taxon>Microsporidia</taxon>
        <taxon>Astathelohaniidae</taxon>
        <taxon>Astathelohania</taxon>
    </lineage>
</organism>
<dbReference type="Gene3D" id="3.30.60.60">
    <property type="entry name" value="N-acetyl transferase-like"/>
    <property type="match status" value="1"/>
</dbReference>
<dbReference type="PROSITE" id="PS51726">
    <property type="entry name" value="MYST_HAT"/>
    <property type="match status" value="1"/>
</dbReference>
<feature type="domain" description="MYST-type HAT" evidence="8">
    <location>
        <begin position="124"/>
        <end position="375"/>
    </location>
</feature>
<evidence type="ECO:0000259" key="8">
    <source>
        <dbReference type="PROSITE" id="PS51726"/>
    </source>
</evidence>
<dbReference type="InterPro" id="IPR002717">
    <property type="entry name" value="HAT_MYST-type"/>
</dbReference>
<dbReference type="InterPro" id="IPR036388">
    <property type="entry name" value="WH-like_DNA-bd_sf"/>
</dbReference>
<dbReference type="CDD" id="cd04301">
    <property type="entry name" value="NAT_SF"/>
    <property type="match status" value="1"/>
</dbReference>
<keyword evidence="3" id="KW-0808">Transferase</keyword>
<dbReference type="Gene3D" id="1.10.10.10">
    <property type="entry name" value="Winged helix-like DNA-binding domain superfamily/Winged helix DNA-binding domain"/>
    <property type="match status" value="1"/>
</dbReference>
<evidence type="ECO:0000256" key="3">
    <source>
        <dbReference type="ARBA" id="ARBA00022679"/>
    </source>
</evidence>
<dbReference type="SUPFAM" id="SSF55729">
    <property type="entry name" value="Acyl-CoA N-acyltransferases (Nat)"/>
    <property type="match status" value="1"/>
</dbReference>
<evidence type="ECO:0000256" key="2">
    <source>
        <dbReference type="ARBA" id="ARBA00013184"/>
    </source>
</evidence>
<reference evidence="9 10" key="1">
    <citation type="submission" date="2019-01" db="EMBL/GenBank/DDBJ databases">
        <title>Genomes sequencing and comparative genomics of infectious freshwater microsporidia, Cucumispora dikerogammari and Thelohania contejeani.</title>
        <authorList>
            <person name="Cormier A."/>
            <person name="Giraud I."/>
            <person name="Wattier R."/>
            <person name="Teixeira M."/>
            <person name="Grandjean F."/>
            <person name="Rigaud T."/>
            <person name="Cordaux R."/>
        </authorList>
    </citation>
    <scope>NUCLEOTIDE SEQUENCE [LARGE SCALE GENOMIC DNA]</scope>
    <source>
        <strain evidence="9">T1</strain>
        <tissue evidence="9">Spores</tissue>
    </source>
</reference>
<dbReference type="PANTHER" id="PTHR10615">
    <property type="entry name" value="HISTONE ACETYLTRANSFERASE"/>
    <property type="match status" value="1"/>
</dbReference>
<dbReference type="Pfam" id="PF01853">
    <property type="entry name" value="MOZ_SAS"/>
    <property type="match status" value="1"/>
</dbReference>
<evidence type="ECO:0000256" key="5">
    <source>
        <dbReference type="ARBA" id="ARBA00022833"/>
    </source>
</evidence>
<evidence type="ECO:0000256" key="6">
    <source>
        <dbReference type="ARBA" id="ARBA00022990"/>
    </source>
</evidence>
<comment type="subcellular location">
    <subcellularLocation>
        <location evidence="7">Nucleus</location>
    </subcellularLocation>
</comment>
<dbReference type="InterPro" id="IPR016181">
    <property type="entry name" value="Acyl_CoA_acyltransferase"/>
</dbReference>
<accession>A0ABQ7HXC6</accession>
<evidence type="ECO:0000256" key="4">
    <source>
        <dbReference type="ARBA" id="ARBA00022771"/>
    </source>
</evidence>
<dbReference type="EC" id="2.3.1.48" evidence="2 7"/>
<protein>
    <recommendedName>
        <fullName evidence="2 7">Histone acetyltransferase</fullName>
        <ecNumber evidence="2 7">2.3.1.48</ecNumber>
    </recommendedName>
</protein>
<sequence>MICGHCLQKIKSLPVRCEECSDVFHKSCILNQLTLRCHRCFHCYLCNIGNGDLNICLSCDRAYHKECNDDPQCDSCRESAYKDMTLDEIYRAEYSLTSSIEEGTPDSEFYKLFKDIAASLRAHHKKMPLSKLVLGKKEMSPRYYTPYSIETSTLYLCPMCLEPWDCNRALARHKIKCIKKLAPGIKIYHDGNLSVYEIDGSRDIRYCRNLCLLGKAFLDSKTLYYDVEPFCFYVLFRKNELVGYFSKEKTSPNYNLSCIVVLPCYQGQGLGFFLIDFSYKLSLMDGKVGTPEKPLSNDGLKAYINYWQSVVYDYLNTCTEVSIEDISNDCGMTVDDVIYSLELLGFLVKENGKYELKFVEKTCTNRRRCSINCFI</sequence>
<keyword evidence="10" id="KW-1185">Reference proteome</keyword>